<dbReference type="SMART" id="SM00717">
    <property type="entry name" value="SANT"/>
    <property type="match status" value="2"/>
</dbReference>
<dbReference type="InterPro" id="IPR015495">
    <property type="entry name" value="Myb_TF_plants"/>
</dbReference>
<dbReference type="CDD" id="cd00167">
    <property type="entry name" value="SANT"/>
    <property type="match status" value="2"/>
</dbReference>
<keyword evidence="2" id="KW-0238">DNA-binding</keyword>
<feature type="domain" description="HTH myb-type" evidence="6">
    <location>
        <begin position="84"/>
        <end position="123"/>
    </location>
</feature>
<dbReference type="PANTHER" id="PTHR10641">
    <property type="entry name" value="MYB FAMILY TRANSCRIPTION FACTOR"/>
    <property type="match status" value="1"/>
</dbReference>
<evidence type="ECO:0000259" key="6">
    <source>
        <dbReference type="PROSITE" id="PS51294"/>
    </source>
</evidence>
<feature type="compositionally biased region" description="Low complexity" evidence="4">
    <location>
        <begin position="139"/>
        <end position="150"/>
    </location>
</feature>
<evidence type="ECO:0000313" key="7">
    <source>
        <dbReference type="EMBL" id="RRT63373.1"/>
    </source>
</evidence>
<dbReference type="EMBL" id="AMZH03006619">
    <property type="protein sequence ID" value="RRT63373.1"/>
    <property type="molecule type" value="Genomic_DNA"/>
</dbReference>
<evidence type="ECO:0000313" key="8">
    <source>
        <dbReference type="Proteomes" id="UP000287651"/>
    </source>
</evidence>
<proteinExistence type="predicted"/>
<dbReference type="InterPro" id="IPR001005">
    <property type="entry name" value="SANT/Myb"/>
</dbReference>
<reference evidence="7 8" key="1">
    <citation type="journal article" date="2014" name="Agronomy (Basel)">
        <title>A Draft Genome Sequence for Ensete ventricosum, the Drought-Tolerant Tree Against Hunger.</title>
        <authorList>
            <person name="Harrison J."/>
            <person name="Moore K.A."/>
            <person name="Paszkiewicz K."/>
            <person name="Jones T."/>
            <person name="Grant M."/>
            <person name="Ambacheew D."/>
            <person name="Muzemil S."/>
            <person name="Studholme D.J."/>
        </authorList>
    </citation>
    <scope>NUCLEOTIDE SEQUENCE [LARGE SCALE GENOMIC DNA]</scope>
</reference>
<dbReference type="AlphaFoldDB" id="A0A426ZHA6"/>
<evidence type="ECO:0000256" key="3">
    <source>
        <dbReference type="ARBA" id="ARBA00023242"/>
    </source>
</evidence>
<feature type="region of interest" description="Disordered" evidence="4">
    <location>
        <begin position="123"/>
        <end position="166"/>
    </location>
</feature>
<feature type="compositionally biased region" description="Basic and acidic residues" evidence="4">
    <location>
        <begin position="124"/>
        <end position="138"/>
    </location>
</feature>
<dbReference type="SUPFAM" id="SSF46689">
    <property type="entry name" value="Homeodomain-like"/>
    <property type="match status" value="1"/>
</dbReference>
<organism evidence="7 8">
    <name type="scientific">Ensete ventricosum</name>
    <name type="common">Abyssinian banana</name>
    <name type="synonym">Musa ensete</name>
    <dbReference type="NCBI Taxonomy" id="4639"/>
    <lineage>
        <taxon>Eukaryota</taxon>
        <taxon>Viridiplantae</taxon>
        <taxon>Streptophyta</taxon>
        <taxon>Embryophyta</taxon>
        <taxon>Tracheophyta</taxon>
        <taxon>Spermatophyta</taxon>
        <taxon>Magnoliopsida</taxon>
        <taxon>Liliopsida</taxon>
        <taxon>Zingiberales</taxon>
        <taxon>Musaceae</taxon>
        <taxon>Ensete</taxon>
    </lineage>
</organism>
<dbReference type="PROSITE" id="PS51294">
    <property type="entry name" value="HTH_MYB"/>
    <property type="match status" value="2"/>
</dbReference>
<dbReference type="GO" id="GO:0003677">
    <property type="term" value="F:DNA binding"/>
    <property type="evidence" value="ECO:0007669"/>
    <property type="project" value="UniProtKB-KW"/>
</dbReference>
<evidence type="ECO:0000259" key="5">
    <source>
        <dbReference type="PROSITE" id="PS50090"/>
    </source>
</evidence>
<dbReference type="PANTHER" id="PTHR10641:SF1103">
    <property type="entry name" value="TRANSCRIPTION FACTOR MYB72"/>
    <property type="match status" value="1"/>
</dbReference>
<comment type="caution">
    <text evidence="7">The sequence shown here is derived from an EMBL/GenBank/DDBJ whole genome shotgun (WGS) entry which is preliminary data.</text>
</comment>
<feature type="compositionally biased region" description="Basic and acidic residues" evidence="4">
    <location>
        <begin position="151"/>
        <end position="166"/>
    </location>
</feature>
<dbReference type="PROSITE" id="PS50090">
    <property type="entry name" value="MYB_LIKE"/>
    <property type="match status" value="1"/>
</dbReference>
<gene>
    <name evidence="7" type="ORF">B296_00042750</name>
</gene>
<keyword evidence="3" id="KW-0539">Nucleus</keyword>
<dbReference type="InterPro" id="IPR009057">
    <property type="entry name" value="Homeodomain-like_sf"/>
</dbReference>
<feature type="domain" description="HTH myb-type" evidence="6">
    <location>
        <begin position="12"/>
        <end position="83"/>
    </location>
</feature>
<evidence type="ECO:0000256" key="1">
    <source>
        <dbReference type="ARBA" id="ARBA00004123"/>
    </source>
</evidence>
<evidence type="ECO:0000256" key="4">
    <source>
        <dbReference type="SAM" id="MobiDB-lite"/>
    </source>
</evidence>
<evidence type="ECO:0000256" key="2">
    <source>
        <dbReference type="ARBA" id="ARBA00023125"/>
    </source>
</evidence>
<protein>
    <submittedName>
        <fullName evidence="7">Uncharacterized protein</fullName>
    </submittedName>
</protein>
<dbReference type="Proteomes" id="UP000287651">
    <property type="component" value="Unassembled WGS sequence"/>
</dbReference>
<name>A0A426ZHA6_ENSVE</name>
<sequence>MGRRGRAPCCDKVGLNKGSWSLEEDMRLIAYIKKHGHGNWRALPKLAGLPPPHTVCHGFSSCCLRRCGKSCRLRWINYLRPDIKRGNFTTEEEDAIIELHKLLGNKTDNEIKNMWNTHLKKRLASRERKPMATQKPEESQSSSSSSTYRSCSDHGESKSDEEGREDPSLYFTDLSVEMIDVPIGPDVDVWGVAEYDTHQEEAALKLPYAAAVPDSVIVPEFLSMMMEGCGDYSSLIVSTGEEAMEDGEEDAKGEGKKSSEWVGYLEKELGLCGAGEETDSINREWLVRDDAAEHQMETEEEDPVSSYFHKDLVSTCPSFGSC</sequence>
<dbReference type="Gene3D" id="1.10.10.60">
    <property type="entry name" value="Homeodomain-like"/>
    <property type="match status" value="2"/>
</dbReference>
<dbReference type="Pfam" id="PF00249">
    <property type="entry name" value="Myb_DNA-binding"/>
    <property type="match status" value="1"/>
</dbReference>
<dbReference type="InterPro" id="IPR017930">
    <property type="entry name" value="Myb_dom"/>
</dbReference>
<dbReference type="GO" id="GO:0005634">
    <property type="term" value="C:nucleus"/>
    <property type="evidence" value="ECO:0007669"/>
    <property type="project" value="UniProtKB-SubCell"/>
</dbReference>
<comment type="subcellular location">
    <subcellularLocation>
        <location evidence="1">Nucleus</location>
    </subcellularLocation>
</comment>
<accession>A0A426ZHA6</accession>
<feature type="domain" description="Myb-like" evidence="5">
    <location>
        <begin position="12"/>
        <end position="79"/>
    </location>
</feature>